<name>A0A4Z1F3N3_9HELO</name>
<gene>
    <name evidence="1" type="ORF">BPAE_0388g00040</name>
</gene>
<dbReference type="EMBL" id="PQXI01000386">
    <property type="protein sequence ID" value="TGO18310.1"/>
    <property type="molecule type" value="Genomic_DNA"/>
</dbReference>
<evidence type="ECO:0000313" key="2">
    <source>
        <dbReference type="Proteomes" id="UP000297910"/>
    </source>
</evidence>
<comment type="caution">
    <text evidence="1">The sequence shown here is derived from an EMBL/GenBank/DDBJ whole genome shotgun (WGS) entry which is preliminary data.</text>
</comment>
<dbReference type="Proteomes" id="UP000297910">
    <property type="component" value="Unassembled WGS sequence"/>
</dbReference>
<dbReference type="AlphaFoldDB" id="A0A4Z1F3N3"/>
<reference evidence="1 2" key="1">
    <citation type="submission" date="2017-12" db="EMBL/GenBank/DDBJ databases">
        <title>Comparative genomics of Botrytis spp.</title>
        <authorList>
            <person name="Valero-Jimenez C.A."/>
            <person name="Tapia P."/>
            <person name="Veloso J."/>
            <person name="Silva-Moreno E."/>
            <person name="Staats M."/>
            <person name="Valdes J.H."/>
            <person name="Van Kan J.A.L."/>
        </authorList>
    </citation>
    <scope>NUCLEOTIDE SEQUENCE [LARGE SCALE GENOMIC DNA]</scope>
    <source>
        <strain evidence="1 2">Bp0003</strain>
    </source>
</reference>
<keyword evidence="2" id="KW-1185">Reference proteome</keyword>
<evidence type="ECO:0000313" key="1">
    <source>
        <dbReference type="EMBL" id="TGO18310.1"/>
    </source>
</evidence>
<protein>
    <submittedName>
        <fullName evidence="1">Uncharacterized protein</fullName>
    </submittedName>
</protein>
<sequence length="121" mass="12888">MREYIDLRSSEKKKGNILKYKAVYKHAGTCTYYHNLDGDVVICGSSTLEQIGGVEFTICTGSTTTTVSTLTQAPTPTATTYNATFQGSACEGVAPSLSGKSITSACELGRDRLPPQLGRAQ</sequence>
<accession>A0A4Z1F3N3</accession>
<organism evidence="1 2">
    <name type="scientific">Botrytis paeoniae</name>
    <dbReference type="NCBI Taxonomy" id="278948"/>
    <lineage>
        <taxon>Eukaryota</taxon>
        <taxon>Fungi</taxon>
        <taxon>Dikarya</taxon>
        <taxon>Ascomycota</taxon>
        <taxon>Pezizomycotina</taxon>
        <taxon>Leotiomycetes</taxon>
        <taxon>Helotiales</taxon>
        <taxon>Sclerotiniaceae</taxon>
        <taxon>Botrytis</taxon>
    </lineage>
</organism>
<proteinExistence type="predicted"/>